<evidence type="ECO:0000313" key="4">
    <source>
        <dbReference type="RefSeq" id="XP_036699081.1"/>
    </source>
</evidence>
<dbReference type="PANTHER" id="PTHR22089:SF2">
    <property type="entry name" value="MIRROR-IMAGE POLYDACTYLY GENE 1 PROTEIN"/>
    <property type="match status" value="1"/>
</dbReference>
<dbReference type="AlphaFoldDB" id="A0A8B8WPD5"/>
<proteinExistence type="predicted"/>
<name>A0A8B8WPD5_BALMU</name>
<feature type="coiled-coil region" evidence="1">
    <location>
        <begin position="156"/>
        <end position="199"/>
    </location>
</feature>
<evidence type="ECO:0000256" key="1">
    <source>
        <dbReference type="SAM" id="Coils"/>
    </source>
</evidence>
<keyword evidence="1" id="KW-0175">Coiled coil</keyword>
<dbReference type="PANTHER" id="PTHR22089">
    <property type="entry name" value="MIRROR-IMAGE POLYDACTYLY GENE 1 PROTEIN"/>
    <property type="match status" value="1"/>
</dbReference>
<feature type="coiled-coil region" evidence="1">
    <location>
        <begin position="306"/>
        <end position="340"/>
    </location>
</feature>
<organism evidence="3 4">
    <name type="scientific">Balaenoptera musculus</name>
    <name type="common">Blue whale</name>
    <dbReference type="NCBI Taxonomy" id="9771"/>
    <lineage>
        <taxon>Eukaryota</taxon>
        <taxon>Metazoa</taxon>
        <taxon>Chordata</taxon>
        <taxon>Craniata</taxon>
        <taxon>Vertebrata</taxon>
        <taxon>Euteleostomi</taxon>
        <taxon>Mammalia</taxon>
        <taxon>Eutheria</taxon>
        <taxon>Laurasiatheria</taxon>
        <taxon>Artiodactyla</taxon>
        <taxon>Whippomorpha</taxon>
        <taxon>Cetacea</taxon>
        <taxon>Mysticeti</taxon>
        <taxon>Balaenopteridae</taxon>
        <taxon>Balaenoptera</taxon>
    </lineage>
</organism>
<dbReference type="GeneID" id="118890387"/>
<protein>
    <submittedName>
        <fullName evidence="4">Mirror-image polydactyly gene 1 protein isoform X3</fullName>
    </submittedName>
</protein>
<dbReference type="RefSeq" id="XP_036699081.1">
    <property type="nucleotide sequence ID" value="XM_036843186.1"/>
</dbReference>
<reference evidence="4" key="1">
    <citation type="submission" date="2025-08" db="UniProtKB">
        <authorList>
            <consortium name="RefSeq"/>
        </authorList>
    </citation>
    <scope>IDENTIFICATION</scope>
    <source>
        <tissue evidence="4">Epidermis and Blubber</tissue>
    </source>
</reference>
<evidence type="ECO:0000256" key="2">
    <source>
        <dbReference type="SAM" id="MobiDB-lite"/>
    </source>
</evidence>
<dbReference type="InterPro" id="IPR026175">
    <property type="entry name" value="MIPOL1"/>
</dbReference>
<accession>A0A8B8WPD5</accession>
<sequence>MRSGICDGEDFSLTDADMLQILAQKPETLPEQTGTGVQMDDWSKDVTHGYLEQETTGRNKSTQLDDQLPVNSKGSMHQKSNELVNEATYEGIELPEQRSRNFQVISPHLGDETAYCTTEKSNFLYYSIMEHRNNDLHYKCMIPCQVTSDLNEEETIALLLKELDILKASNKKLQEKLTKEDKEQRKLKLKLELQEKATEAQIAEKTAALVEEVYFAQRERDEAIMSRLQLANEERDEAIARAKHMEMSLKLLENINPEENDMTLQELLNRINNADTGIAIQKNGAVIVDRIYKTKECKKRITAEEMNAVIEERDAALSQCKRLEQELHHLKEQNQTSANNVRHLTAENNQERALKVVPERASLVKGMYHAMRKENGLLGGTHIPANALSVFLHMIFFSRGNNLKNKWCDRQKINNLMDIL</sequence>
<feature type="region of interest" description="Disordered" evidence="2">
    <location>
        <begin position="53"/>
        <end position="79"/>
    </location>
</feature>
<dbReference type="CTD" id="145282"/>
<keyword evidence="3" id="KW-1185">Reference proteome</keyword>
<dbReference type="Proteomes" id="UP000694857">
    <property type="component" value="Chromosome 2"/>
</dbReference>
<gene>
    <name evidence="4" type="primary">MIPOL1</name>
</gene>
<evidence type="ECO:0000313" key="3">
    <source>
        <dbReference type="Proteomes" id="UP000694857"/>
    </source>
</evidence>